<comment type="caution">
    <text evidence="1">The sequence shown here is derived from an EMBL/GenBank/DDBJ whole genome shotgun (WGS) entry which is preliminary data.</text>
</comment>
<reference evidence="1" key="1">
    <citation type="submission" date="2020-09" db="EMBL/GenBank/DDBJ databases">
        <title>Iningainema tapete sp. nov. (Scytonemataceae, Cyanobacteria) from greenhouses in central Florida (USA) produces two types of nodularin with biosynthetic potential for microcystin-LR and anabaenopeptins.</title>
        <authorList>
            <person name="Berthold D.E."/>
            <person name="Lefler F.W."/>
            <person name="Huang I.-S."/>
            <person name="Abdulla H."/>
            <person name="Zimba P.V."/>
            <person name="Laughinghouse H.D. IV."/>
        </authorList>
    </citation>
    <scope>NUCLEOTIDE SEQUENCE</scope>
    <source>
        <strain evidence="1">BLCCT55</strain>
    </source>
</reference>
<protein>
    <submittedName>
        <fullName evidence="1">Uncharacterized protein</fullName>
    </submittedName>
</protein>
<name>A0A8J6XMR7_9CYAN</name>
<gene>
    <name evidence="1" type="ORF">ICL16_17620</name>
</gene>
<dbReference type="RefSeq" id="WP_190830096.1">
    <property type="nucleotide sequence ID" value="NZ_CAWPPI010000060.1"/>
</dbReference>
<sequence>MTEKAEAEPEFAQELKRLVQDTIQDKNVGQFLTQVFGGEVGQILNINQAGNITFNENK</sequence>
<organism evidence="1 2">
    <name type="scientific">Iningainema tapete BLCC-T55</name>
    <dbReference type="NCBI Taxonomy" id="2748662"/>
    <lineage>
        <taxon>Bacteria</taxon>
        <taxon>Bacillati</taxon>
        <taxon>Cyanobacteriota</taxon>
        <taxon>Cyanophyceae</taxon>
        <taxon>Nostocales</taxon>
        <taxon>Scytonemataceae</taxon>
        <taxon>Iningainema tapete</taxon>
    </lineage>
</organism>
<dbReference type="EMBL" id="JACXAE010000060">
    <property type="protein sequence ID" value="MBD2773841.1"/>
    <property type="molecule type" value="Genomic_DNA"/>
</dbReference>
<dbReference type="Proteomes" id="UP000629098">
    <property type="component" value="Unassembled WGS sequence"/>
</dbReference>
<evidence type="ECO:0000313" key="1">
    <source>
        <dbReference type="EMBL" id="MBD2773841.1"/>
    </source>
</evidence>
<keyword evidence="2" id="KW-1185">Reference proteome</keyword>
<accession>A0A8J6XMR7</accession>
<proteinExistence type="predicted"/>
<dbReference type="AlphaFoldDB" id="A0A8J6XMR7"/>
<evidence type="ECO:0000313" key="2">
    <source>
        <dbReference type="Proteomes" id="UP000629098"/>
    </source>
</evidence>